<dbReference type="EMBL" id="JADINH010000212">
    <property type="protein sequence ID" value="MBO8416813.1"/>
    <property type="molecule type" value="Genomic_DNA"/>
</dbReference>
<dbReference type="GO" id="GO:0015035">
    <property type="term" value="F:protein-disulfide reductase activity"/>
    <property type="evidence" value="ECO:0007669"/>
    <property type="project" value="InterPro"/>
</dbReference>
<dbReference type="InterPro" id="IPR003752">
    <property type="entry name" value="DiS_bond_form_DsbB/BdbC"/>
</dbReference>
<feature type="non-terminal residue" evidence="9">
    <location>
        <position position="1"/>
    </location>
</feature>
<sequence>CWIALLLLGVILEGCGLYFQYGLRLDPCVNCVYERAFYLTFILAGLIGMLAPQLFITRVPAILIFLAGSIGGLVTAFDHMADYSATGFGASCALKADFPDFLPLDTLLPWMFKPTASCGPLDWSLLGLNMPEWIFISFACGAVVSLFFLLAEFFKKKRRDYMRYYR</sequence>
<feature type="transmembrane region" description="Helical" evidence="8">
    <location>
        <begin position="32"/>
        <end position="52"/>
    </location>
</feature>
<evidence type="ECO:0000256" key="8">
    <source>
        <dbReference type="SAM" id="Phobius"/>
    </source>
</evidence>
<keyword evidence="4" id="KW-0249">Electron transport</keyword>
<dbReference type="GO" id="GO:0005886">
    <property type="term" value="C:plasma membrane"/>
    <property type="evidence" value="ECO:0007669"/>
    <property type="project" value="UniProtKB-SubCell"/>
</dbReference>
<dbReference type="InterPro" id="IPR050183">
    <property type="entry name" value="DsbB"/>
</dbReference>
<gene>
    <name evidence="9" type="ORF">IAB19_10575</name>
</gene>
<dbReference type="GO" id="GO:0006457">
    <property type="term" value="P:protein folding"/>
    <property type="evidence" value="ECO:0007669"/>
    <property type="project" value="InterPro"/>
</dbReference>
<reference evidence="9" key="2">
    <citation type="journal article" date="2021" name="PeerJ">
        <title>Extensive microbial diversity within the chicken gut microbiome revealed by metagenomics and culture.</title>
        <authorList>
            <person name="Gilroy R."/>
            <person name="Ravi A."/>
            <person name="Getino M."/>
            <person name="Pursley I."/>
            <person name="Horton D.L."/>
            <person name="Alikhan N.F."/>
            <person name="Baker D."/>
            <person name="Gharbi K."/>
            <person name="Hall N."/>
            <person name="Watson M."/>
            <person name="Adriaenssens E.M."/>
            <person name="Foster-Nyarko E."/>
            <person name="Jarju S."/>
            <person name="Secka A."/>
            <person name="Antonio M."/>
            <person name="Oren A."/>
            <person name="Chaudhuri R.R."/>
            <person name="La Ragione R."/>
            <person name="Hildebrand F."/>
            <person name="Pallen M.J."/>
        </authorList>
    </citation>
    <scope>NUCLEOTIDE SEQUENCE</scope>
    <source>
        <strain evidence="9">17213</strain>
    </source>
</reference>
<keyword evidence="3 8" id="KW-0812">Transmembrane</keyword>
<dbReference type="InterPro" id="IPR023380">
    <property type="entry name" value="DsbB-like_sf"/>
</dbReference>
<dbReference type="Pfam" id="PF02600">
    <property type="entry name" value="DsbB"/>
    <property type="match status" value="1"/>
</dbReference>
<keyword evidence="5 8" id="KW-1133">Transmembrane helix</keyword>
<protein>
    <submittedName>
        <fullName evidence="9">Disulfide bond formation protein B</fullName>
    </submittedName>
</protein>
<comment type="subcellular location">
    <subcellularLocation>
        <location evidence="1">Cell membrane</location>
        <topology evidence="1">Multi-pass membrane protein</topology>
    </subcellularLocation>
</comment>
<keyword evidence="2" id="KW-1003">Cell membrane</keyword>
<organism evidence="9 10">
    <name type="scientific">Candidatus Avisuccinivibrio stercorigallinarum</name>
    <dbReference type="NCBI Taxonomy" id="2840704"/>
    <lineage>
        <taxon>Bacteria</taxon>
        <taxon>Pseudomonadati</taxon>
        <taxon>Pseudomonadota</taxon>
        <taxon>Gammaproteobacteria</taxon>
        <taxon>Aeromonadales</taxon>
        <taxon>Succinivibrionaceae</taxon>
        <taxon>Succinivibrionaceae incertae sedis</taxon>
        <taxon>Candidatus Avisuccinivibrio</taxon>
    </lineage>
</organism>
<dbReference type="AlphaFoldDB" id="A0A9D9GTS0"/>
<feature type="transmembrane region" description="Helical" evidence="8">
    <location>
        <begin position="133"/>
        <end position="154"/>
    </location>
</feature>
<evidence type="ECO:0000256" key="4">
    <source>
        <dbReference type="ARBA" id="ARBA00022982"/>
    </source>
</evidence>
<reference evidence="9" key="1">
    <citation type="submission" date="2020-10" db="EMBL/GenBank/DDBJ databases">
        <authorList>
            <person name="Gilroy R."/>
        </authorList>
    </citation>
    <scope>NUCLEOTIDE SEQUENCE</scope>
    <source>
        <strain evidence="9">17213</strain>
    </source>
</reference>
<feature type="transmembrane region" description="Helical" evidence="8">
    <location>
        <begin position="59"/>
        <end position="77"/>
    </location>
</feature>
<evidence type="ECO:0000313" key="10">
    <source>
        <dbReference type="Proteomes" id="UP000823631"/>
    </source>
</evidence>
<dbReference type="PANTHER" id="PTHR36570:SF2">
    <property type="entry name" value="DISULFIDE BOND FORMATION PROTEIN B"/>
    <property type="match status" value="1"/>
</dbReference>
<evidence type="ECO:0000256" key="7">
    <source>
        <dbReference type="ARBA" id="ARBA00023284"/>
    </source>
</evidence>
<evidence type="ECO:0000256" key="6">
    <source>
        <dbReference type="ARBA" id="ARBA00023136"/>
    </source>
</evidence>
<evidence type="ECO:0000256" key="3">
    <source>
        <dbReference type="ARBA" id="ARBA00022692"/>
    </source>
</evidence>
<dbReference type="Gene3D" id="1.20.1550.10">
    <property type="entry name" value="DsbB-like"/>
    <property type="match status" value="1"/>
</dbReference>
<keyword evidence="6 8" id="KW-0472">Membrane</keyword>
<evidence type="ECO:0000256" key="5">
    <source>
        <dbReference type="ARBA" id="ARBA00022989"/>
    </source>
</evidence>
<keyword evidence="4" id="KW-0813">Transport</keyword>
<name>A0A9D9GTS0_9GAMM</name>
<accession>A0A9D9GTS0</accession>
<dbReference type="SUPFAM" id="SSF158442">
    <property type="entry name" value="DsbB-like"/>
    <property type="match status" value="1"/>
</dbReference>
<evidence type="ECO:0000256" key="2">
    <source>
        <dbReference type="ARBA" id="ARBA00022475"/>
    </source>
</evidence>
<evidence type="ECO:0000256" key="1">
    <source>
        <dbReference type="ARBA" id="ARBA00004651"/>
    </source>
</evidence>
<dbReference type="PANTHER" id="PTHR36570">
    <property type="entry name" value="DISULFIDE BOND FORMATION PROTEIN B"/>
    <property type="match status" value="1"/>
</dbReference>
<evidence type="ECO:0000313" key="9">
    <source>
        <dbReference type="EMBL" id="MBO8416813.1"/>
    </source>
</evidence>
<comment type="caution">
    <text evidence="9">The sequence shown here is derived from an EMBL/GenBank/DDBJ whole genome shotgun (WGS) entry which is preliminary data.</text>
</comment>
<dbReference type="Proteomes" id="UP000823631">
    <property type="component" value="Unassembled WGS sequence"/>
</dbReference>
<keyword evidence="7" id="KW-0676">Redox-active center</keyword>
<proteinExistence type="predicted"/>